<dbReference type="InterPro" id="IPR011899">
    <property type="entry name" value="Glutaredoxin_euk/vir"/>
</dbReference>
<dbReference type="InterPro" id="IPR002109">
    <property type="entry name" value="Glutaredoxin"/>
</dbReference>
<evidence type="ECO:0000313" key="7">
    <source>
        <dbReference type="EMBL" id="CAD8416088.1"/>
    </source>
</evidence>
<feature type="signal peptide" evidence="5">
    <location>
        <begin position="1"/>
        <end position="17"/>
    </location>
</feature>
<dbReference type="Pfam" id="PF00462">
    <property type="entry name" value="Glutaredoxin"/>
    <property type="match status" value="1"/>
</dbReference>
<evidence type="ECO:0000256" key="1">
    <source>
        <dbReference type="ARBA" id="ARBA00022448"/>
    </source>
</evidence>
<dbReference type="EMBL" id="HBEL01026451">
    <property type="protein sequence ID" value="CAD8416088.1"/>
    <property type="molecule type" value="Transcribed_RNA"/>
</dbReference>
<dbReference type="GO" id="GO:0005737">
    <property type="term" value="C:cytoplasm"/>
    <property type="evidence" value="ECO:0007669"/>
    <property type="project" value="TreeGrafter"/>
</dbReference>
<keyword evidence="2" id="KW-0249">Electron transport</keyword>
<evidence type="ECO:0000256" key="2">
    <source>
        <dbReference type="ARBA" id="ARBA00022982"/>
    </source>
</evidence>
<sequence>MKLSLIIASAMVATTTAFAVVGNKSCASQLSKASGFGRNMSAPRSVSTSLSMSTPTEFVKTEIASAKVVIFSKPFCPFCKKTKKLLDSKSIEYKAIEITELDNGDEVQDALLEISGQRTVPNVFINGEHLGGNDVVQKSAKTGKLDELLA</sequence>
<evidence type="ECO:0000256" key="4">
    <source>
        <dbReference type="ARBA" id="ARBA00023284"/>
    </source>
</evidence>
<dbReference type="CDD" id="cd03419">
    <property type="entry name" value="GRX_GRXh_1_2_like"/>
    <property type="match status" value="1"/>
</dbReference>
<accession>A0A7S0C8J3</accession>
<evidence type="ECO:0000256" key="5">
    <source>
        <dbReference type="SAM" id="SignalP"/>
    </source>
</evidence>
<evidence type="ECO:0000259" key="6">
    <source>
        <dbReference type="Pfam" id="PF00462"/>
    </source>
</evidence>
<name>A0A7S0C8J3_9STRA</name>
<keyword evidence="1" id="KW-0813">Transport</keyword>
<dbReference type="PRINTS" id="PR00160">
    <property type="entry name" value="GLUTAREDOXIN"/>
</dbReference>
<dbReference type="InterPro" id="IPR011767">
    <property type="entry name" value="GLR_AS"/>
</dbReference>
<dbReference type="GO" id="GO:0015038">
    <property type="term" value="F:glutathione disulfide oxidoreductase activity"/>
    <property type="evidence" value="ECO:0007669"/>
    <property type="project" value="TreeGrafter"/>
</dbReference>
<protein>
    <recommendedName>
        <fullName evidence="6">Glutaredoxin domain-containing protein</fullName>
    </recommendedName>
</protein>
<gene>
    <name evidence="7" type="ORF">PINE0816_LOCUS12223</name>
</gene>
<evidence type="ECO:0000256" key="3">
    <source>
        <dbReference type="ARBA" id="ARBA00023157"/>
    </source>
</evidence>
<dbReference type="InterPro" id="IPR036249">
    <property type="entry name" value="Thioredoxin-like_sf"/>
</dbReference>
<keyword evidence="3" id="KW-1015">Disulfide bond</keyword>
<feature type="domain" description="Glutaredoxin" evidence="6">
    <location>
        <begin position="68"/>
        <end position="129"/>
    </location>
</feature>
<dbReference type="Gene3D" id="3.40.30.10">
    <property type="entry name" value="Glutaredoxin"/>
    <property type="match status" value="1"/>
</dbReference>
<dbReference type="PROSITE" id="PS00195">
    <property type="entry name" value="GLUTAREDOXIN_1"/>
    <property type="match status" value="1"/>
</dbReference>
<dbReference type="SUPFAM" id="SSF52833">
    <property type="entry name" value="Thioredoxin-like"/>
    <property type="match status" value="1"/>
</dbReference>
<dbReference type="FunFam" id="3.40.30.10:FF:000026">
    <property type="entry name" value="Glutaredoxin 2"/>
    <property type="match status" value="1"/>
</dbReference>
<organism evidence="7">
    <name type="scientific">Proboscia inermis</name>
    <dbReference type="NCBI Taxonomy" id="420281"/>
    <lineage>
        <taxon>Eukaryota</taxon>
        <taxon>Sar</taxon>
        <taxon>Stramenopiles</taxon>
        <taxon>Ochrophyta</taxon>
        <taxon>Bacillariophyta</taxon>
        <taxon>Coscinodiscophyceae</taxon>
        <taxon>Rhizosoleniophycidae</taxon>
        <taxon>Rhizosoleniales</taxon>
        <taxon>Rhizosoleniaceae</taxon>
        <taxon>Proboscia</taxon>
    </lineage>
</organism>
<reference evidence="7" key="1">
    <citation type="submission" date="2021-01" db="EMBL/GenBank/DDBJ databases">
        <authorList>
            <person name="Corre E."/>
            <person name="Pelletier E."/>
            <person name="Niang G."/>
            <person name="Scheremetjew M."/>
            <person name="Finn R."/>
            <person name="Kale V."/>
            <person name="Holt S."/>
            <person name="Cochrane G."/>
            <person name="Meng A."/>
            <person name="Brown T."/>
            <person name="Cohen L."/>
        </authorList>
    </citation>
    <scope>NUCLEOTIDE SEQUENCE</scope>
    <source>
        <strain evidence="7">CCAP1064/1</strain>
    </source>
</reference>
<keyword evidence="5" id="KW-0732">Signal</keyword>
<dbReference type="AlphaFoldDB" id="A0A7S0C8J3"/>
<dbReference type="InterPro" id="IPR014025">
    <property type="entry name" value="Glutaredoxin_subgr"/>
</dbReference>
<dbReference type="GO" id="GO:0034599">
    <property type="term" value="P:cellular response to oxidative stress"/>
    <property type="evidence" value="ECO:0007669"/>
    <property type="project" value="TreeGrafter"/>
</dbReference>
<dbReference type="PROSITE" id="PS51354">
    <property type="entry name" value="GLUTAREDOXIN_2"/>
    <property type="match status" value="1"/>
</dbReference>
<dbReference type="PANTHER" id="PTHR45694">
    <property type="entry name" value="GLUTAREDOXIN 2"/>
    <property type="match status" value="1"/>
</dbReference>
<feature type="chain" id="PRO_5031410661" description="Glutaredoxin domain-containing protein" evidence="5">
    <location>
        <begin position="18"/>
        <end position="150"/>
    </location>
</feature>
<keyword evidence="4" id="KW-0676">Redox-active center</keyword>
<dbReference type="NCBIfam" id="TIGR02180">
    <property type="entry name" value="GRX_euk"/>
    <property type="match status" value="1"/>
</dbReference>
<dbReference type="PANTHER" id="PTHR45694:SF18">
    <property type="entry name" value="GLUTAREDOXIN-1-RELATED"/>
    <property type="match status" value="1"/>
</dbReference>
<proteinExistence type="predicted"/>